<protein>
    <submittedName>
        <fullName evidence="1">Uncharacterized protein</fullName>
    </submittedName>
</protein>
<keyword evidence="2" id="KW-1185">Reference proteome</keyword>
<dbReference type="Proteomes" id="UP001230268">
    <property type="component" value="Unassembled WGS sequence"/>
</dbReference>
<reference evidence="1" key="1">
    <citation type="submission" date="2023-08" db="EMBL/GenBank/DDBJ databases">
        <title>Draft sequence of the Babesia gibsoni genome.</title>
        <authorList>
            <person name="Yamagishi J.Y."/>
            <person name="Xuan X.X."/>
        </authorList>
    </citation>
    <scope>NUCLEOTIDE SEQUENCE</scope>
    <source>
        <strain evidence="1">Azabu</strain>
    </source>
</reference>
<evidence type="ECO:0000313" key="1">
    <source>
        <dbReference type="EMBL" id="KAK1445160.1"/>
    </source>
</evidence>
<comment type="caution">
    <text evidence="1">The sequence shown here is derived from an EMBL/GenBank/DDBJ whole genome shotgun (WGS) entry which is preliminary data.</text>
</comment>
<organism evidence="1 2">
    <name type="scientific">Babesia gibsoni</name>
    <dbReference type="NCBI Taxonomy" id="33632"/>
    <lineage>
        <taxon>Eukaryota</taxon>
        <taxon>Sar</taxon>
        <taxon>Alveolata</taxon>
        <taxon>Apicomplexa</taxon>
        <taxon>Aconoidasida</taxon>
        <taxon>Piroplasmida</taxon>
        <taxon>Babesiidae</taxon>
        <taxon>Babesia</taxon>
    </lineage>
</organism>
<gene>
    <name evidence="1" type="ORF">BgAZ_110660</name>
</gene>
<evidence type="ECO:0000313" key="2">
    <source>
        <dbReference type="Proteomes" id="UP001230268"/>
    </source>
</evidence>
<name>A0AAD8PH52_BABGI</name>
<sequence>MLAMRVLSCNSLEYLVKGSVSSLVHSRLSFRWIRSFHRTFLKNGRPFITNTNSLTKSTSISPNHPSTFGIQLFRSFSTEYPGLDKDPVEAVDDFLEALEGKNNSWWSLYVRGKVPDYPPRREMYEKLTEEGIDVELMEAFEVEDFTRWLLMRKKYGPNYPKMPYNVTLEQKIEELKKRIPLSRCDDIIKENNH</sequence>
<accession>A0AAD8PH52</accession>
<dbReference type="EMBL" id="JAVEPI010000001">
    <property type="protein sequence ID" value="KAK1445160.1"/>
    <property type="molecule type" value="Genomic_DNA"/>
</dbReference>
<dbReference type="AlphaFoldDB" id="A0AAD8PH52"/>
<proteinExistence type="predicted"/>